<keyword evidence="4" id="KW-0663">Pyridoxal phosphate</keyword>
<dbReference type="GO" id="GO:0003941">
    <property type="term" value="F:L-serine ammonia-lyase activity"/>
    <property type="evidence" value="ECO:0007669"/>
    <property type="project" value="UniProtKB-EC"/>
</dbReference>
<keyword evidence="9" id="KW-1185">Reference proteome</keyword>
<dbReference type="InterPro" id="IPR001926">
    <property type="entry name" value="TrpB-like_PALP"/>
</dbReference>
<dbReference type="EC" id="4.3.1.17" evidence="3"/>
<evidence type="ECO:0000259" key="7">
    <source>
        <dbReference type="Pfam" id="PF00291"/>
    </source>
</evidence>
<dbReference type="PANTHER" id="PTHR48078">
    <property type="entry name" value="THREONINE DEHYDRATASE, MITOCHONDRIAL-RELATED"/>
    <property type="match status" value="1"/>
</dbReference>
<comment type="cofactor">
    <cofactor evidence="1">
        <name>pyridoxal 5'-phosphate</name>
        <dbReference type="ChEBI" id="CHEBI:597326"/>
    </cofactor>
</comment>
<evidence type="ECO:0000313" key="9">
    <source>
        <dbReference type="Proteomes" id="UP000279259"/>
    </source>
</evidence>
<dbReference type="SUPFAM" id="SSF53686">
    <property type="entry name" value="Tryptophan synthase beta subunit-like PLP-dependent enzymes"/>
    <property type="match status" value="1"/>
</dbReference>
<dbReference type="Proteomes" id="UP000279259">
    <property type="component" value="Unassembled WGS sequence"/>
</dbReference>
<dbReference type="EMBL" id="RSCD01000026">
    <property type="protein sequence ID" value="RSH82884.1"/>
    <property type="molecule type" value="Genomic_DNA"/>
</dbReference>
<organism evidence="8 9">
    <name type="scientific">Saitozyma podzolica</name>
    <dbReference type="NCBI Taxonomy" id="1890683"/>
    <lineage>
        <taxon>Eukaryota</taxon>
        <taxon>Fungi</taxon>
        <taxon>Dikarya</taxon>
        <taxon>Basidiomycota</taxon>
        <taxon>Agaricomycotina</taxon>
        <taxon>Tremellomycetes</taxon>
        <taxon>Tremellales</taxon>
        <taxon>Trimorphomycetaceae</taxon>
        <taxon>Saitozyma</taxon>
    </lineage>
</organism>
<gene>
    <name evidence="8" type="ORF">EHS25_005874</name>
</gene>
<comment type="catalytic activity">
    <reaction evidence="6">
        <text>L-serine = pyruvate + NH4(+)</text>
        <dbReference type="Rhea" id="RHEA:19169"/>
        <dbReference type="ChEBI" id="CHEBI:15361"/>
        <dbReference type="ChEBI" id="CHEBI:28938"/>
        <dbReference type="ChEBI" id="CHEBI:33384"/>
        <dbReference type="EC" id="4.3.1.17"/>
    </reaction>
</comment>
<sequence length="391" mass="41732">MAITVETHRATTSKVTASGQPLTVPYPRLHTITPLVYSEGLSASSGHNIWLKLETEQLSGSFKPRGIGRSCWAAVQRLGPAAHLVAASGGNAGIAAALLARTLGVKCTVFVHDKTEQLVMDKMRSYGANVRVMDGGWERVDAGARELARTDPLAQYIHPFEGDDVVRGHASIIDEIYDQLPQVSGQRGMEDTVSRPDVVCCSVGGGGLIRGIMLGLSEHAERDGTPPTHVIGVTTFGSDSWGGASNRTTPLLHWTTRYLAPKAWSARLALRSQFGAITLDPEPLKGRSGRHLTEIRVDDAFAGAAAWQATDELNQLIELSCGVALVPAYQPSVLDHLVAKKGLAGKLNVVIVVCGGSRIDLETIEEFKATYGTGFGEIVVDGEIVQNVARP</sequence>
<dbReference type="GO" id="GO:0006567">
    <property type="term" value="P:L-threonine catabolic process"/>
    <property type="evidence" value="ECO:0007669"/>
    <property type="project" value="TreeGrafter"/>
</dbReference>
<evidence type="ECO:0000256" key="4">
    <source>
        <dbReference type="ARBA" id="ARBA00022898"/>
    </source>
</evidence>
<dbReference type="PANTHER" id="PTHR48078:SF2">
    <property type="entry name" value="CATABOLIC L-SERINE_THREONINE DEHYDRATASE"/>
    <property type="match status" value="1"/>
</dbReference>
<evidence type="ECO:0000313" key="8">
    <source>
        <dbReference type="EMBL" id="RSH82884.1"/>
    </source>
</evidence>
<evidence type="ECO:0000256" key="2">
    <source>
        <dbReference type="ARBA" id="ARBA00010869"/>
    </source>
</evidence>
<evidence type="ECO:0000256" key="6">
    <source>
        <dbReference type="ARBA" id="ARBA00049406"/>
    </source>
</evidence>
<evidence type="ECO:0000256" key="1">
    <source>
        <dbReference type="ARBA" id="ARBA00001933"/>
    </source>
</evidence>
<dbReference type="GO" id="GO:0006565">
    <property type="term" value="P:L-serine catabolic process"/>
    <property type="evidence" value="ECO:0007669"/>
    <property type="project" value="TreeGrafter"/>
</dbReference>
<evidence type="ECO:0000256" key="3">
    <source>
        <dbReference type="ARBA" id="ARBA00012093"/>
    </source>
</evidence>
<dbReference type="GO" id="GO:0004794">
    <property type="term" value="F:threonine deaminase activity"/>
    <property type="evidence" value="ECO:0007669"/>
    <property type="project" value="TreeGrafter"/>
</dbReference>
<dbReference type="GO" id="GO:0009097">
    <property type="term" value="P:isoleucine biosynthetic process"/>
    <property type="evidence" value="ECO:0007669"/>
    <property type="project" value="TreeGrafter"/>
</dbReference>
<accession>A0A427XVJ8</accession>
<reference evidence="8 9" key="1">
    <citation type="submission" date="2018-11" db="EMBL/GenBank/DDBJ databases">
        <title>Genome sequence of Saitozyma podzolica DSM 27192.</title>
        <authorList>
            <person name="Aliyu H."/>
            <person name="Gorte O."/>
            <person name="Ochsenreither K."/>
        </authorList>
    </citation>
    <scope>NUCLEOTIDE SEQUENCE [LARGE SCALE GENOMIC DNA]</scope>
    <source>
        <strain evidence="8 9">DSM 27192</strain>
    </source>
</reference>
<feature type="domain" description="Tryptophan synthase beta chain-like PALP" evidence="7">
    <location>
        <begin position="31"/>
        <end position="355"/>
    </location>
</feature>
<name>A0A427XVJ8_9TREE</name>
<keyword evidence="5" id="KW-0456">Lyase</keyword>
<dbReference type="InterPro" id="IPR036052">
    <property type="entry name" value="TrpB-like_PALP_sf"/>
</dbReference>
<dbReference type="Pfam" id="PF00291">
    <property type="entry name" value="PALP"/>
    <property type="match status" value="1"/>
</dbReference>
<comment type="caution">
    <text evidence="8">The sequence shown here is derived from an EMBL/GenBank/DDBJ whole genome shotgun (WGS) entry which is preliminary data.</text>
</comment>
<dbReference type="OrthoDB" id="7773036at2759"/>
<evidence type="ECO:0000256" key="5">
    <source>
        <dbReference type="ARBA" id="ARBA00023239"/>
    </source>
</evidence>
<dbReference type="Gene3D" id="3.40.50.1100">
    <property type="match status" value="2"/>
</dbReference>
<protein>
    <recommendedName>
        <fullName evidence="3">L-serine ammonia-lyase</fullName>
        <ecNumber evidence="3">4.3.1.17</ecNumber>
    </recommendedName>
</protein>
<dbReference type="InterPro" id="IPR050147">
    <property type="entry name" value="Ser/Thr_Dehydratase"/>
</dbReference>
<comment type="similarity">
    <text evidence="2">Belongs to the serine/threonine dehydratase family.</text>
</comment>
<dbReference type="AlphaFoldDB" id="A0A427XVJ8"/>
<dbReference type="STRING" id="1890683.A0A427XVJ8"/>
<proteinExistence type="inferred from homology"/>